<evidence type="ECO:0000313" key="2">
    <source>
        <dbReference type="Proteomes" id="UP000254020"/>
    </source>
</evidence>
<organism evidence="1 2">
    <name type="scientific">Klebsiella pneumoniae subsp. pneumoniae</name>
    <dbReference type="NCBI Taxonomy" id="72407"/>
    <lineage>
        <taxon>Bacteria</taxon>
        <taxon>Pseudomonadati</taxon>
        <taxon>Pseudomonadota</taxon>
        <taxon>Gammaproteobacteria</taxon>
        <taxon>Enterobacterales</taxon>
        <taxon>Enterobacteriaceae</taxon>
        <taxon>Klebsiella/Raoultella group</taxon>
        <taxon>Klebsiella</taxon>
        <taxon>Klebsiella pneumoniae complex</taxon>
    </lineage>
</organism>
<evidence type="ECO:0000313" key="1">
    <source>
        <dbReference type="EMBL" id="STU67540.1"/>
    </source>
</evidence>
<proteinExistence type="predicted"/>
<protein>
    <submittedName>
        <fullName evidence="1">Transcriptional regulator</fullName>
    </submittedName>
</protein>
<dbReference type="AlphaFoldDB" id="A0A377ZE97"/>
<name>A0A377ZE97_KLEPN</name>
<sequence length="89" mass="10071">MISLRREDLDARFPGLLDTLLKLWCRQDKLFCRLAAAPDPAYGGLPSAYVPQARQAPPCKKIRPRCRTGADKKKPEVSSGFYYLHHAMP</sequence>
<dbReference type="EMBL" id="UGMA01000005">
    <property type="protein sequence ID" value="STU67540.1"/>
    <property type="molecule type" value="Genomic_DNA"/>
</dbReference>
<dbReference type="Proteomes" id="UP000254020">
    <property type="component" value="Unassembled WGS sequence"/>
</dbReference>
<gene>
    <name evidence="1" type="ORF">NCTC9504_02476</name>
</gene>
<accession>A0A377ZE97</accession>
<reference evidence="1 2" key="1">
    <citation type="submission" date="2018-06" db="EMBL/GenBank/DDBJ databases">
        <authorList>
            <consortium name="Pathogen Informatics"/>
            <person name="Doyle S."/>
        </authorList>
    </citation>
    <scope>NUCLEOTIDE SEQUENCE [LARGE SCALE GENOMIC DNA]</scope>
    <source>
        <strain evidence="1 2">NCTC9504</strain>
    </source>
</reference>